<dbReference type="Gene3D" id="1.10.60.30">
    <property type="entry name" value="PSPTO4464-like domains"/>
    <property type="match status" value="2"/>
</dbReference>
<dbReference type="NCBIfam" id="NF003593">
    <property type="entry name" value="PRK05255.1-1"/>
    <property type="match status" value="1"/>
</dbReference>
<evidence type="ECO:0000313" key="5">
    <source>
        <dbReference type="EMBL" id="ANO51979.1"/>
    </source>
</evidence>
<dbReference type="InterPro" id="IPR023153">
    <property type="entry name" value="DarP_sf"/>
</dbReference>
<dbReference type="PANTHER" id="PTHR38101">
    <property type="entry name" value="UPF0307 PROTEIN YJGA"/>
    <property type="match status" value="1"/>
</dbReference>
<dbReference type="Proteomes" id="UP000092695">
    <property type="component" value="Chromosome"/>
</dbReference>
<dbReference type="GO" id="GO:0042254">
    <property type="term" value="P:ribosome biogenesis"/>
    <property type="evidence" value="ECO:0007669"/>
    <property type="project" value="UniProtKB-KW"/>
</dbReference>
<dbReference type="STRING" id="1548547.BA177_12910"/>
<dbReference type="Pfam" id="PF04751">
    <property type="entry name" value="DarP"/>
    <property type="match status" value="1"/>
</dbReference>
<evidence type="ECO:0000256" key="4">
    <source>
        <dbReference type="ARBA" id="ARBA00022884"/>
    </source>
</evidence>
<name>A0A193LHW8_9GAMM</name>
<organism evidence="5 6">
    <name type="scientific">Woeseia oceani</name>
    <dbReference type="NCBI Taxonomy" id="1548547"/>
    <lineage>
        <taxon>Bacteria</taxon>
        <taxon>Pseudomonadati</taxon>
        <taxon>Pseudomonadota</taxon>
        <taxon>Gammaproteobacteria</taxon>
        <taxon>Woeseiales</taxon>
        <taxon>Woeseiaceae</taxon>
        <taxon>Woeseia</taxon>
    </lineage>
</organism>
<dbReference type="PANTHER" id="PTHR38101:SF1">
    <property type="entry name" value="UPF0307 PROTEIN YJGA"/>
    <property type="match status" value="1"/>
</dbReference>
<accession>A0A193LHW8</accession>
<reference evidence="5 6" key="1">
    <citation type="submission" date="2016-06" db="EMBL/GenBank/DDBJ databases">
        <title>Complete genome sequence of a deep-branching marine Gamma Proteobacterium Woeseia oceani type strain XK5.</title>
        <authorList>
            <person name="Mu D."/>
            <person name="Du Z."/>
        </authorList>
    </citation>
    <scope>NUCLEOTIDE SEQUENCE [LARGE SCALE GENOMIC DNA]</scope>
    <source>
        <strain evidence="5 6">XK5</strain>
    </source>
</reference>
<protein>
    <recommendedName>
        <fullName evidence="7">Ribosome-associated protein</fullName>
    </recommendedName>
</protein>
<evidence type="ECO:0000256" key="2">
    <source>
        <dbReference type="ARBA" id="ARBA00022517"/>
    </source>
</evidence>
<keyword evidence="6" id="KW-1185">Reference proteome</keyword>
<keyword evidence="1" id="KW-0963">Cytoplasm</keyword>
<dbReference type="InterPro" id="IPR006839">
    <property type="entry name" value="DarP"/>
</dbReference>
<dbReference type="CDD" id="cd16331">
    <property type="entry name" value="YjgA-like"/>
    <property type="match status" value="1"/>
</dbReference>
<proteinExistence type="predicted"/>
<gene>
    <name evidence="5" type="ORF">BA177_12910</name>
</gene>
<dbReference type="RefSeq" id="WP_068616834.1">
    <property type="nucleotide sequence ID" value="NZ_CP016268.1"/>
</dbReference>
<dbReference type="OrthoDB" id="5293604at2"/>
<evidence type="ECO:0000313" key="6">
    <source>
        <dbReference type="Proteomes" id="UP000092695"/>
    </source>
</evidence>
<evidence type="ECO:0000256" key="3">
    <source>
        <dbReference type="ARBA" id="ARBA00022730"/>
    </source>
</evidence>
<dbReference type="EMBL" id="CP016268">
    <property type="protein sequence ID" value="ANO51979.1"/>
    <property type="molecule type" value="Genomic_DNA"/>
</dbReference>
<evidence type="ECO:0008006" key="7">
    <source>
        <dbReference type="Google" id="ProtNLM"/>
    </source>
</evidence>
<dbReference type="PIRSF" id="PIRSF016183">
    <property type="entry name" value="UCP016183"/>
    <property type="match status" value="1"/>
</dbReference>
<keyword evidence="2" id="KW-0690">Ribosome biogenesis</keyword>
<sequence length="166" mass="18974">MNSKPSKSAKKRDAKSIQSLGERLLELTEQQLSGMPMDDDLRDLIMHSKSIRSNSAQRRQKMYLAKVMRNADTEQLQAAVDALDQGKNLERQLFHRAERWRDRLVSEGAPALQEFNAACNGDHPQLARLLKDLRPNMPEAARRQLSRQIFRQIHVDLAAAIQKSDC</sequence>
<evidence type="ECO:0000256" key="1">
    <source>
        <dbReference type="ARBA" id="ARBA00022490"/>
    </source>
</evidence>
<dbReference type="AlphaFoldDB" id="A0A193LHW8"/>
<dbReference type="GO" id="GO:0019843">
    <property type="term" value="F:rRNA binding"/>
    <property type="evidence" value="ECO:0007669"/>
    <property type="project" value="UniProtKB-KW"/>
</dbReference>
<dbReference type="GO" id="GO:0005829">
    <property type="term" value="C:cytosol"/>
    <property type="evidence" value="ECO:0007669"/>
    <property type="project" value="TreeGrafter"/>
</dbReference>
<keyword evidence="4" id="KW-0694">RNA-binding</keyword>
<dbReference type="SUPFAM" id="SSF158710">
    <property type="entry name" value="PSPTO4464-like"/>
    <property type="match status" value="1"/>
</dbReference>
<keyword evidence="3" id="KW-0699">rRNA-binding</keyword>
<dbReference type="KEGG" id="woc:BA177_12910"/>